<keyword evidence="2 4" id="KW-0238">DNA-binding</keyword>
<comment type="caution">
    <text evidence="6">The sequence shown here is derived from an EMBL/GenBank/DDBJ whole genome shotgun (WGS) entry which is preliminary data.</text>
</comment>
<evidence type="ECO:0000256" key="4">
    <source>
        <dbReference type="PROSITE-ProRule" id="PRU00335"/>
    </source>
</evidence>
<proteinExistence type="predicted"/>
<dbReference type="InterPro" id="IPR001647">
    <property type="entry name" value="HTH_TetR"/>
</dbReference>
<dbReference type="Pfam" id="PF00440">
    <property type="entry name" value="TetR_N"/>
    <property type="match status" value="1"/>
</dbReference>
<feature type="domain" description="HTH tetR-type" evidence="5">
    <location>
        <begin position="21"/>
        <end position="80"/>
    </location>
</feature>
<evidence type="ECO:0000313" key="6">
    <source>
        <dbReference type="EMBL" id="MBB4294129.1"/>
    </source>
</evidence>
<dbReference type="PROSITE" id="PS50977">
    <property type="entry name" value="HTH_TETR_2"/>
    <property type="match status" value="1"/>
</dbReference>
<evidence type="ECO:0000259" key="5">
    <source>
        <dbReference type="PROSITE" id="PS50977"/>
    </source>
</evidence>
<keyword evidence="3" id="KW-0804">Transcription</keyword>
<gene>
    <name evidence="6" type="ORF">GGE16_006226</name>
</gene>
<dbReference type="InterPro" id="IPR049445">
    <property type="entry name" value="TetR_SbtR-like_C"/>
</dbReference>
<dbReference type="PANTHER" id="PTHR30055">
    <property type="entry name" value="HTH-TYPE TRANSCRIPTIONAL REGULATOR RUTR"/>
    <property type="match status" value="1"/>
</dbReference>
<dbReference type="RefSeq" id="WP_210305950.1">
    <property type="nucleotide sequence ID" value="NZ_JACHAZ010000012.1"/>
</dbReference>
<name>A0AAE2MRR3_RHILE</name>
<dbReference type="GO" id="GO:0003700">
    <property type="term" value="F:DNA-binding transcription factor activity"/>
    <property type="evidence" value="ECO:0007669"/>
    <property type="project" value="TreeGrafter"/>
</dbReference>
<dbReference type="GO" id="GO:0000976">
    <property type="term" value="F:transcription cis-regulatory region binding"/>
    <property type="evidence" value="ECO:0007669"/>
    <property type="project" value="TreeGrafter"/>
</dbReference>
<dbReference type="Proteomes" id="UP000538507">
    <property type="component" value="Unassembled WGS sequence"/>
</dbReference>
<dbReference type="InterPro" id="IPR050109">
    <property type="entry name" value="HTH-type_TetR-like_transc_reg"/>
</dbReference>
<dbReference type="PRINTS" id="PR00455">
    <property type="entry name" value="HTHTETR"/>
</dbReference>
<feature type="DNA-binding region" description="H-T-H motif" evidence="4">
    <location>
        <begin position="43"/>
        <end position="62"/>
    </location>
</feature>
<dbReference type="Pfam" id="PF21597">
    <property type="entry name" value="TetR_C_43"/>
    <property type="match status" value="1"/>
</dbReference>
<dbReference type="SUPFAM" id="SSF48498">
    <property type="entry name" value="Tetracyclin repressor-like, C-terminal domain"/>
    <property type="match status" value="1"/>
</dbReference>
<reference evidence="6 7" key="1">
    <citation type="submission" date="2020-08" db="EMBL/GenBank/DDBJ databases">
        <title>Genomic Encyclopedia of Type Strains, Phase IV (KMG-V): Genome sequencing to study the core and pangenomes of soil and plant-associated prokaryotes.</title>
        <authorList>
            <person name="Whitman W."/>
        </authorList>
    </citation>
    <scope>NUCLEOTIDE SEQUENCE [LARGE SCALE GENOMIC DNA]</scope>
    <source>
        <strain evidence="6 7">SEMIA 415</strain>
    </source>
</reference>
<dbReference type="InterPro" id="IPR036271">
    <property type="entry name" value="Tet_transcr_reg_TetR-rel_C_sf"/>
</dbReference>
<protein>
    <submittedName>
        <fullName evidence="6">AcrR family transcriptional regulator</fullName>
    </submittedName>
</protein>
<keyword evidence="1" id="KW-0805">Transcription regulation</keyword>
<dbReference type="Gene3D" id="1.10.357.10">
    <property type="entry name" value="Tetracycline Repressor, domain 2"/>
    <property type="match status" value="1"/>
</dbReference>
<accession>A0AAE2MRR3</accession>
<organism evidence="6 7">
    <name type="scientific">Rhizobium leguminosarum</name>
    <dbReference type="NCBI Taxonomy" id="384"/>
    <lineage>
        <taxon>Bacteria</taxon>
        <taxon>Pseudomonadati</taxon>
        <taxon>Pseudomonadota</taxon>
        <taxon>Alphaproteobacteria</taxon>
        <taxon>Hyphomicrobiales</taxon>
        <taxon>Rhizobiaceae</taxon>
        <taxon>Rhizobium/Agrobacterium group</taxon>
        <taxon>Rhizobium</taxon>
    </lineage>
</organism>
<evidence type="ECO:0000313" key="7">
    <source>
        <dbReference type="Proteomes" id="UP000538507"/>
    </source>
</evidence>
<evidence type="ECO:0000256" key="3">
    <source>
        <dbReference type="ARBA" id="ARBA00023163"/>
    </source>
</evidence>
<dbReference type="SUPFAM" id="SSF46689">
    <property type="entry name" value="Homeodomain-like"/>
    <property type="match status" value="1"/>
</dbReference>
<dbReference type="EMBL" id="JACIGO010000013">
    <property type="protein sequence ID" value="MBB4294129.1"/>
    <property type="molecule type" value="Genomic_DNA"/>
</dbReference>
<dbReference type="PANTHER" id="PTHR30055:SF234">
    <property type="entry name" value="HTH-TYPE TRANSCRIPTIONAL REGULATOR BETI"/>
    <property type="match status" value="1"/>
</dbReference>
<sequence length="193" mass="20669">METGSDGDAKGATKPMRADAQRSLDALLQAAKDVFAVEGVDAPIRTIANKAGVGLGTVYRHFPQRSDLIAAVFRREIDDCADAAIDLAQRHEPFEALRLWMQRFSAFFATKRGLAGALHSGEPAYSALPGHFEARLRPALQELLASASATGRIRSDIAADELLGAIARLSMSENDDPAQAQRMVALLADGLLL</sequence>
<evidence type="ECO:0000256" key="1">
    <source>
        <dbReference type="ARBA" id="ARBA00023015"/>
    </source>
</evidence>
<dbReference type="InterPro" id="IPR009057">
    <property type="entry name" value="Homeodomain-like_sf"/>
</dbReference>
<dbReference type="AlphaFoldDB" id="A0AAE2MRR3"/>
<evidence type="ECO:0000256" key="2">
    <source>
        <dbReference type="ARBA" id="ARBA00023125"/>
    </source>
</evidence>